<proteinExistence type="predicted"/>
<organism evidence="1">
    <name type="scientific">Arundo donax</name>
    <name type="common">Giant reed</name>
    <name type="synonym">Donax arundinaceus</name>
    <dbReference type="NCBI Taxonomy" id="35708"/>
    <lineage>
        <taxon>Eukaryota</taxon>
        <taxon>Viridiplantae</taxon>
        <taxon>Streptophyta</taxon>
        <taxon>Embryophyta</taxon>
        <taxon>Tracheophyta</taxon>
        <taxon>Spermatophyta</taxon>
        <taxon>Magnoliopsida</taxon>
        <taxon>Liliopsida</taxon>
        <taxon>Poales</taxon>
        <taxon>Poaceae</taxon>
        <taxon>PACMAD clade</taxon>
        <taxon>Arundinoideae</taxon>
        <taxon>Arundineae</taxon>
        <taxon>Arundo</taxon>
    </lineage>
</organism>
<reference evidence="1" key="1">
    <citation type="submission" date="2014-09" db="EMBL/GenBank/DDBJ databases">
        <authorList>
            <person name="Magalhaes I.L.F."/>
            <person name="Oliveira U."/>
            <person name="Santos F.R."/>
            <person name="Vidigal T.H.D.A."/>
            <person name="Brescovit A.D."/>
            <person name="Santos A.J."/>
        </authorList>
    </citation>
    <scope>NUCLEOTIDE SEQUENCE</scope>
    <source>
        <tissue evidence="1">Shoot tissue taken approximately 20 cm above the soil surface</tissue>
    </source>
</reference>
<accession>A0A0A9GK49</accession>
<protein>
    <submittedName>
        <fullName evidence="1">Uncharacterized protein</fullName>
    </submittedName>
</protein>
<sequence length="26" mass="3185">MTTMLSSRNFYPQRYVTYCLKMLLSH</sequence>
<dbReference type="AlphaFoldDB" id="A0A0A9GK49"/>
<name>A0A0A9GK49_ARUDO</name>
<dbReference type="EMBL" id="GBRH01174107">
    <property type="protein sequence ID" value="JAE23789.1"/>
    <property type="molecule type" value="Transcribed_RNA"/>
</dbReference>
<reference evidence="1" key="2">
    <citation type="journal article" date="2015" name="Data Brief">
        <title>Shoot transcriptome of the giant reed, Arundo donax.</title>
        <authorList>
            <person name="Barrero R.A."/>
            <person name="Guerrero F.D."/>
            <person name="Moolhuijzen P."/>
            <person name="Goolsby J.A."/>
            <person name="Tidwell J."/>
            <person name="Bellgard S.E."/>
            <person name="Bellgard M.I."/>
        </authorList>
    </citation>
    <scope>NUCLEOTIDE SEQUENCE</scope>
    <source>
        <tissue evidence="1">Shoot tissue taken approximately 20 cm above the soil surface</tissue>
    </source>
</reference>
<evidence type="ECO:0000313" key="1">
    <source>
        <dbReference type="EMBL" id="JAE23789.1"/>
    </source>
</evidence>